<organism evidence="2 3">
    <name type="scientific">Pochonia chlamydosporia 170</name>
    <dbReference type="NCBI Taxonomy" id="1380566"/>
    <lineage>
        <taxon>Eukaryota</taxon>
        <taxon>Fungi</taxon>
        <taxon>Dikarya</taxon>
        <taxon>Ascomycota</taxon>
        <taxon>Pezizomycotina</taxon>
        <taxon>Sordariomycetes</taxon>
        <taxon>Hypocreomycetidae</taxon>
        <taxon>Hypocreales</taxon>
        <taxon>Clavicipitaceae</taxon>
        <taxon>Pochonia</taxon>
    </lineage>
</organism>
<protein>
    <submittedName>
        <fullName evidence="2">Dienelactone hydrolase family protein</fullName>
    </submittedName>
</protein>
<dbReference type="InterPro" id="IPR002925">
    <property type="entry name" value="Dienelactn_hydro"/>
</dbReference>
<dbReference type="GO" id="GO:0016787">
    <property type="term" value="F:hydrolase activity"/>
    <property type="evidence" value="ECO:0007669"/>
    <property type="project" value="UniProtKB-KW"/>
</dbReference>
<gene>
    <name evidence="2" type="ORF">VFPPC_13806</name>
</gene>
<dbReference type="InterPro" id="IPR029058">
    <property type="entry name" value="AB_hydrolase_fold"/>
</dbReference>
<dbReference type="Pfam" id="PF01738">
    <property type="entry name" value="DLH"/>
    <property type="match status" value="1"/>
</dbReference>
<dbReference type="AlphaFoldDB" id="A0A179FVT1"/>
<accession>A0A179FVT1</accession>
<dbReference type="STRING" id="1380566.A0A179FVT1"/>
<evidence type="ECO:0000313" key="2">
    <source>
        <dbReference type="EMBL" id="OAQ69183.1"/>
    </source>
</evidence>
<dbReference type="EMBL" id="LSBJ02000003">
    <property type="protein sequence ID" value="OAQ69183.1"/>
    <property type="molecule type" value="Genomic_DNA"/>
</dbReference>
<evidence type="ECO:0000313" key="3">
    <source>
        <dbReference type="Proteomes" id="UP000078397"/>
    </source>
</evidence>
<dbReference type="KEGG" id="pchm:VFPPC_13806"/>
<evidence type="ECO:0000259" key="1">
    <source>
        <dbReference type="Pfam" id="PF01738"/>
    </source>
</evidence>
<dbReference type="OrthoDB" id="58297at2759"/>
<dbReference type="Proteomes" id="UP000078397">
    <property type="component" value="Unassembled WGS sequence"/>
</dbReference>
<proteinExistence type="predicted"/>
<dbReference type="PANTHER" id="PTHR47562">
    <property type="match status" value="1"/>
</dbReference>
<dbReference type="RefSeq" id="XP_018146033.1">
    <property type="nucleotide sequence ID" value="XM_018291578.1"/>
</dbReference>
<feature type="domain" description="Dienelactone hydrolase" evidence="1">
    <location>
        <begin position="126"/>
        <end position="287"/>
    </location>
</feature>
<dbReference type="SUPFAM" id="SSF53474">
    <property type="entry name" value="alpha/beta-Hydrolases"/>
    <property type="match status" value="1"/>
</dbReference>
<dbReference type="Gene3D" id="3.40.50.1820">
    <property type="entry name" value="alpha/beta hydrolase"/>
    <property type="match status" value="1"/>
</dbReference>
<reference evidence="2 3" key="1">
    <citation type="journal article" date="2016" name="PLoS Pathog.">
        <title>Biosynthesis of antibiotic leucinostatins in bio-control fungus Purpureocillium lilacinum and their inhibition on phytophthora revealed by genome mining.</title>
        <authorList>
            <person name="Wang G."/>
            <person name="Liu Z."/>
            <person name="Lin R."/>
            <person name="Li E."/>
            <person name="Mao Z."/>
            <person name="Ling J."/>
            <person name="Yang Y."/>
            <person name="Yin W.B."/>
            <person name="Xie B."/>
        </authorList>
    </citation>
    <scope>NUCLEOTIDE SEQUENCE [LARGE SCALE GENOMIC DNA]</scope>
    <source>
        <strain evidence="2">170</strain>
    </source>
</reference>
<sequence length="306" mass="34027">MLIKESHVDVPTSANGKDSSMRMPLLADDTLDLVICSHHDLQQAFLYTIRPLPATQRRAFPQSASSAKFIKACHHHHHRFYSKADTSHSYGTRRTLCTPNSRSRLHRCRTIFIPRLCWAGAVKTLESYDADSHATVDYLLSLPTCTGLIGSTGMCLGGHLAVRAALDPRITACVSYFATDIHCRTLGPYTEANSSSSAPANSNHTVDLFSKLKGELSMIFGIKDTHVPDQGRDLIRAKLREADCVFSFHEFAWAQHAFIRDELSKGRYDPAVTKICFEILLELFGRVLKTDLGERDGTVAPPEHVC</sequence>
<name>A0A179FVT1_METCM</name>
<comment type="caution">
    <text evidence="2">The sequence shown here is derived from an EMBL/GenBank/DDBJ whole genome shotgun (WGS) entry which is preliminary data.</text>
</comment>
<dbReference type="GeneID" id="28855572"/>
<dbReference type="PANTHER" id="PTHR47562:SF2">
    <property type="entry name" value="CARBOXYMETHYLENEBUTENOLIDASE-RELATED"/>
    <property type="match status" value="1"/>
</dbReference>
<keyword evidence="3" id="KW-1185">Reference proteome</keyword>
<keyword evidence="2" id="KW-0378">Hydrolase</keyword>